<protein>
    <submittedName>
        <fullName evidence="1">Uncharacterized protein</fullName>
    </submittedName>
</protein>
<dbReference type="AlphaFoldDB" id="A0A0A9DE61"/>
<dbReference type="EMBL" id="GBRH01212922">
    <property type="protein sequence ID" value="JAD84973.1"/>
    <property type="molecule type" value="Transcribed_RNA"/>
</dbReference>
<name>A0A0A9DE61_ARUDO</name>
<reference evidence="1" key="1">
    <citation type="submission" date="2014-09" db="EMBL/GenBank/DDBJ databases">
        <authorList>
            <person name="Magalhaes I.L.F."/>
            <person name="Oliveira U."/>
            <person name="Santos F.R."/>
            <person name="Vidigal T.H.D.A."/>
            <person name="Brescovit A.D."/>
            <person name="Santos A.J."/>
        </authorList>
    </citation>
    <scope>NUCLEOTIDE SEQUENCE</scope>
    <source>
        <tissue evidence="1">Shoot tissue taken approximately 20 cm above the soil surface</tissue>
    </source>
</reference>
<sequence length="52" mass="6099">MLCDSSIFFACTLYISAYRLPTYPISIEVCSELCDYFVYTFWVLHSISIFLL</sequence>
<proteinExistence type="predicted"/>
<evidence type="ECO:0000313" key="1">
    <source>
        <dbReference type="EMBL" id="JAD84973.1"/>
    </source>
</evidence>
<reference evidence="1" key="2">
    <citation type="journal article" date="2015" name="Data Brief">
        <title>Shoot transcriptome of the giant reed, Arundo donax.</title>
        <authorList>
            <person name="Barrero R.A."/>
            <person name="Guerrero F.D."/>
            <person name="Moolhuijzen P."/>
            <person name="Goolsby J.A."/>
            <person name="Tidwell J."/>
            <person name="Bellgard S.E."/>
            <person name="Bellgard M.I."/>
        </authorList>
    </citation>
    <scope>NUCLEOTIDE SEQUENCE</scope>
    <source>
        <tissue evidence="1">Shoot tissue taken approximately 20 cm above the soil surface</tissue>
    </source>
</reference>
<organism evidence="1">
    <name type="scientific">Arundo donax</name>
    <name type="common">Giant reed</name>
    <name type="synonym">Donax arundinaceus</name>
    <dbReference type="NCBI Taxonomy" id="35708"/>
    <lineage>
        <taxon>Eukaryota</taxon>
        <taxon>Viridiplantae</taxon>
        <taxon>Streptophyta</taxon>
        <taxon>Embryophyta</taxon>
        <taxon>Tracheophyta</taxon>
        <taxon>Spermatophyta</taxon>
        <taxon>Magnoliopsida</taxon>
        <taxon>Liliopsida</taxon>
        <taxon>Poales</taxon>
        <taxon>Poaceae</taxon>
        <taxon>PACMAD clade</taxon>
        <taxon>Arundinoideae</taxon>
        <taxon>Arundineae</taxon>
        <taxon>Arundo</taxon>
    </lineage>
</organism>
<accession>A0A0A9DE61</accession>